<organism evidence="2 3">
    <name type="scientific">Blastopirellula marina</name>
    <dbReference type="NCBI Taxonomy" id="124"/>
    <lineage>
        <taxon>Bacteria</taxon>
        <taxon>Pseudomonadati</taxon>
        <taxon>Planctomycetota</taxon>
        <taxon>Planctomycetia</taxon>
        <taxon>Pirellulales</taxon>
        <taxon>Pirellulaceae</taxon>
        <taxon>Blastopirellula</taxon>
    </lineage>
</organism>
<keyword evidence="1" id="KW-0812">Transmembrane</keyword>
<feature type="transmembrane region" description="Helical" evidence="1">
    <location>
        <begin position="42"/>
        <end position="63"/>
    </location>
</feature>
<keyword evidence="1" id="KW-1133">Transmembrane helix</keyword>
<dbReference type="EMBL" id="PUIB01000007">
    <property type="protein sequence ID" value="PQO40983.1"/>
    <property type="molecule type" value="Genomic_DNA"/>
</dbReference>
<evidence type="ECO:0000313" key="2">
    <source>
        <dbReference type="EMBL" id="PQO40983.1"/>
    </source>
</evidence>
<comment type="caution">
    <text evidence="2">The sequence shown here is derived from an EMBL/GenBank/DDBJ whole genome shotgun (WGS) entry which is preliminary data.</text>
</comment>
<dbReference type="Proteomes" id="UP000239388">
    <property type="component" value="Unassembled WGS sequence"/>
</dbReference>
<dbReference type="PROSITE" id="PS51257">
    <property type="entry name" value="PROKAR_LIPOPROTEIN"/>
    <property type="match status" value="1"/>
</dbReference>
<dbReference type="OrthoDB" id="8913322at2"/>
<accession>A0A2S8G978</accession>
<proteinExistence type="predicted"/>
<evidence type="ECO:0000256" key="1">
    <source>
        <dbReference type="SAM" id="Phobius"/>
    </source>
</evidence>
<dbReference type="RefSeq" id="WP_105352256.1">
    <property type="nucleotide sequence ID" value="NZ_PUIB01000007.1"/>
</dbReference>
<dbReference type="AlphaFoldDB" id="A0A2S8G978"/>
<feature type="transmembrane region" description="Helical" evidence="1">
    <location>
        <begin position="106"/>
        <end position="128"/>
    </location>
</feature>
<protein>
    <submittedName>
        <fullName evidence="2">Uncharacterized protein</fullName>
    </submittedName>
</protein>
<feature type="transmembrane region" description="Helical" evidence="1">
    <location>
        <begin position="7"/>
        <end position="30"/>
    </location>
</feature>
<keyword evidence="1" id="KW-0472">Membrane</keyword>
<reference evidence="2 3" key="1">
    <citation type="submission" date="2018-02" db="EMBL/GenBank/DDBJ databases">
        <title>Comparative genomes isolates from brazilian mangrove.</title>
        <authorList>
            <person name="Araujo J.E."/>
            <person name="Taketani R.G."/>
            <person name="Silva M.C.P."/>
            <person name="Loureco M.V."/>
            <person name="Andreote F.D."/>
        </authorList>
    </citation>
    <scope>NUCLEOTIDE SEQUENCE [LARGE SCALE GENOMIC DNA]</scope>
    <source>
        <strain evidence="2 3">NAP PRIS-MGV</strain>
    </source>
</reference>
<sequence>MDARIEIFWQAVAVAMAMIVGSLILGCLLFIRVEQNLYKAKFTLFASSQFAYFMLMFASIFLMNAGGVAGSALDGSNEGGHYILVAKGRQTEVTQAYWEWTLLGEYLSRILMFVIVLTIAGIIAHAKFREYGRYLISRTLAPRGPHPYLNNMQALPFEDQFRNWLRASLSDGPPADVVGFAFNLYEPGDDPDSKFGVELVGADEFKLHDSDWPCEEIWEPNTRGLHIPRNYSGDDWEGCLAKLRELLKEVLAGDSVAAQTLRSVEGVGLGFVDGDLEIVWHRPAGE</sequence>
<gene>
    <name evidence="2" type="ORF">C5Y98_05235</name>
</gene>
<evidence type="ECO:0000313" key="3">
    <source>
        <dbReference type="Proteomes" id="UP000239388"/>
    </source>
</evidence>
<name>A0A2S8G978_9BACT</name>